<accession>A0A2G9ZHK3</accession>
<gene>
    <name evidence="10" type="ORF">COX24_01520</name>
</gene>
<dbReference type="GO" id="GO:0046961">
    <property type="term" value="F:proton-transporting ATPase activity, rotational mechanism"/>
    <property type="evidence" value="ECO:0007669"/>
    <property type="project" value="InterPro"/>
</dbReference>
<organism evidence="10 11">
    <name type="scientific">bacterium (Candidatus Gribaldobacteria) CG23_combo_of_CG06-09_8_20_14_all_37_87_8</name>
    <dbReference type="NCBI Taxonomy" id="2014278"/>
    <lineage>
        <taxon>Bacteria</taxon>
        <taxon>Candidatus Gribaldobacteria</taxon>
    </lineage>
</organism>
<evidence type="ECO:0000256" key="2">
    <source>
        <dbReference type="ARBA" id="ARBA00009904"/>
    </source>
</evidence>
<dbReference type="GO" id="GO:0051117">
    <property type="term" value="F:ATPase binding"/>
    <property type="evidence" value="ECO:0007669"/>
    <property type="project" value="TreeGrafter"/>
</dbReference>
<keyword evidence="7 9" id="KW-0472">Membrane</keyword>
<feature type="transmembrane region" description="Helical" evidence="9">
    <location>
        <begin position="493"/>
        <end position="512"/>
    </location>
</feature>
<sequence length="636" mass="72117">MLKRTHKFLLSFPQENRETIAKILEKSGCFEVEKIEDPKEEVKINLQESKYLLSSLDFVLGYLAPFAKKQSFLSKFNQSKTILSESKAKSLLNKEKLKKEIDEIIENEKQISFFEIKTKEIEAELKEVRWFQGLESTPQDTKETFSFVVRAQVNSLKKIHDFVKENNLVLKPLLQEQNKISLLLLGLKEKKSTTLNFLQTNKLPALPYNFEQSPKEAMRFFKTELKEIAKQTKFQGKALANKAIFFNDYRVLRDILNIEHSKLKAQEACFEKPLFNYLVFWAKEEDKEALEKQITKLSEEIQITTLKLEENENPPVVLENTKAIRPFEYVTEIFGLPKANEIDPTPYLAFFFILFFGICITDAAYGLLMAMALGILMLVKKELAQNKLIKLLFYGGIATFLVGILFGSYFGEAPAKLHLPFLTPLKLIDPIEDTLLFMVIAFSLGYLQIFTSQVVKIISAVRSKSKEMLLSGIAWGGTYILAVPLILSFKLANLKIFGLIGVGVGALMILYVESRGQKIFLKPLVGFIKLLQGVIGTVSDILSYSRLMALGLATAVIALIVNQIAFLFGSMIPYVGFLVVIPVLIGGHLFNLSINALGSFIHSGRLQFVEFFPKFLEGGGRRFKPLKTDLKYTIIQ</sequence>
<evidence type="ECO:0000256" key="6">
    <source>
        <dbReference type="ARBA" id="ARBA00023065"/>
    </source>
</evidence>
<comment type="similarity">
    <text evidence="2">Belongs to the V-ATPase 116 kDa subunit family.</text>
</comment>
<dbReference type="PANTHER" id="PTHR11629">
    <property type="entry name" value="VACUOLAR PROTON ATPASES"/>
    <property type="match status" value="1"/>
</dbReference>
<dbReference type="AlphaFoldDB" id="A0A2G9ZHK3"/>
<evidence type="ECO:0000256" key="9">
    <source>
        <dbReference type="SAM" id="Phobius"/>
    </source>
</evidence>
<dbReference type="Proteomes" id="UP000230447">
    <property type="component" value="Unassembled WGS sequence"/>
</dbReference>
<evidence type="ECO:0000256" key="5">
    <source>
        <dbReference type="ARBA" id="ARBA00022989"/>
    </source>
</evidence>
<evidence type="ECO:0000256" key="8">
    <source>
        <dbReference type="SAM" id="Coils"/>
    </source>
</evidence>
<protein>
    <submittedName>
        <fullName evidence="10">Uncharacterized protein</fullName>
    </submittedName>
</protein>
<evidence type="ECO:0000313" key="11">
    <source>
        <dbReference type="Proteomes" id="UP000230447"/>
    </source>
</evidence>
<keyword evidence="8" id="KW-0175">Coiled coil</keyword>
<evidence type="ECO:0000256" key="3">
    <source>
        <dbReference type="ARBA" id="ARBA00022448"/>
    </source>
</evidence>
<dbReference type="InterPro" id="IPR002490">
    <property type="entry name" value="V-ATPase_116kDa_su"/>
</dbReference>
<feature type="transmembrane region" description="Helical" evidence="9">
    <location>
        <begin position="435"/>
        <end position="455"/>
    </location>
</feature>
<keyword evidence="5 9" id="KW-1133">Transmembrane helix</keyword>
<feature type="transmembrane region" description="Helical" evidence="9">
    <location>
        <begin position="391"/>
        <end position="411"/>
    </location>
</feature>
<dbReference type="Pfam" id="PF01496">
    <property type="entry name" value="V_ATPase_I"/>
    <property type="match status" value="2"/>
</dbReference>
<keyword evidence="4 9" id="KW-0812">Transmembrane</keyword>
<evidence type="ECO:0000313" key="10">
    <source>
        <dbReference type="EMBL" id="PIP31828.1"/>
    </source>
</evidence>
<feature type="transmembrane region" description="Helical" evidence="9">
    <location>
        <begin position="467"/>
        <end position="487"/>
    </location>
</feature>
<dbReference type="PANTHER" id="PTHR11629:SF63">
    <property type="entry name" value="V-TYPE PROTON ATPASE SUBUNIT A"/>
    <property type="match status" value="1"/>
</dbReference>
<feature type="transmembrane region" description="Helical" evidence="9">
    <location>
        <begin position="574"/>
        <end position="597"/>
    </location>
</feature>
<dbReference type="GO" id="GO:0007035">
    <property type="term" value="P:vacuolar acidification"/>
    <property type="evidence" value="ECO:0007669"/>
    <property type="project" value="TreeGrafter"/>
</dbReference>
<evidence type="ECO:0000256" key="4">
    <source>
        <dbReference type="ARBA" id="ARBA00022692"/>
    </source>
</evidence>
<keyword evidence="6" id="KW-0406">Ion transport</keyword>
<name>A0A2G9ZHK3_9BACT</name>
<feature type="transmembrane region" description="Helical" evidence="9">
    <location>
        <begin position="347"/>
        <end position="379"/>
    </location>
</feature>
<comment type="caution">
    <text evidence="10">The sequence shown here is derived from an EMBL/GenBank/DDBJ whole genome shotgun (WGS) entry which is preliminary data.</text>
</comment>
<proteinExistence type="inferred from homology"/>
<comment type="subcellular location">
    <subcellularLocation>
        <location evidence="1">Membrane</location>
        <topology evidence="1">Multi-pass membrane protein</topology>
    </subcellularLocation>
</comment>
<evidence type="ECO:0000256" key="7">
    <source>
        <dbReference type="ARBA" id="ARBA00023136"/>
    </source>
</evidence>
<evidence type="ECO:0000256" key="1">
    <source>
        <dbReference type="ARBA" id="ARBA00004141"/>
    </source>
</evidence>
<dbReference type="EMBL" id="PCSB01000030">
    <property type="protein sequence ID" value="PIP31828.1"/>
    <property type="molecule type" value="Genomic_DNA"/>
</dbReference>
<keyword evidence="3" id="KW-0813">Transport</keyword>
<feature type="transmembrane region" description="Helical" evidence="9">
    <location>
        <begin position="547"/>
        <end position="568"/>
    </location>
</feature>
<dbReference type="GO" id="GO:0016471">
    <property type="term" value="C:vacuolar proton-transporting V-type ATPase complex"/>
    <property type="evidence" value="ECO:0007669"/>
    <property type="project" value="TreeGrafter"/>
</dbReference>
<feature type="coiled-coil region" evidence="8">
    <location>
        <begin position="280"/>
        <end position="307"/>
    </location>
</feature>
<dbReference type="GO" id="GO:0033179">
    <property type="term" value="C:proton-transporting V-type ATPase, V0 domain"/>
    <property type="evidence" value="ECO:0007669"/>
    <property type="project" value="InterPro"/>
</dbReference>
<reference evidence="10 11" key="1">
    <citation type="submission" date="2017-09" db="EMBL/GenBank/DDBJ databases">
        <title>Depth-based differentiation of microbial function through sediment-hosted aquifers and enrichment of novel symbionts in the deep terrestrial subsurface.</title>
        <authorList>
            <person name="Probst A.J."/>
            <person name="Ladd B."/>
            <person name="Jarett J.K."/>
            <person name="Geller-Mcgrath D.E."/>
            <person name="Sieber C.M."/>
            <person name="Emerson J.B."/>
            <person name="Anantharaman K."/>
            <person name="Thomas B.C."/>
            <person name="Malmstrom R."/>
            <person name="Stieglmeier M."/>
            <person name="Klingl A."/>
            <person name="Woyke T."/>
            <person name="Ryan C.M."/>
            <person name="Banfield J.F."/>
        </authorList>
    </citation>
    <scope>NUCLEOTIDE SEQUENCE [LARGE SCALE GENOMIC DNA]</scope>
    <source>
        <strain evidence="10">CG23_combo_of_CG06-09_8_20_14_all_37_87_8</strain>
    </source>
</reference>